<feature type="region of interest" description="Disordered" evidence="1">
    <location>
        <begin position="179"/>
        <end position="211"/>
    </location>
</feature>
<evidence type="ECO:0000313" key="3">
    <source>
        <dbReference type="Proteomes" id="UP001177744"/>
    </source>
</evidence>
<dbReference type="EMBL" id="JAULJE010000022">
    <property type="protein sequence ID" value="KAK1329024.1"/>
    <property type="molecule type" value="Genomic_DNA"/>
</dbReference>
<name>A0AA40LEF9_CNENI</name>
<feature type="region of interest" description="Disordered" evidence="1">
    <location>
        <begin position="20"/>
        <end position="46"/>
    </location>
</feature>
<evidence type="ECO:0000313" key="2">
    <source>
        <dbReference type="EMBL" id="KAK1329024.1"/>
    </source>
</evidence>
<sequence length="230" mass="25501">MDGLRTPLDNQAHIMQRLPLEDTTAHPMGSQDRAQEEDNNPSMSSHLTATDTRALDVDHQLLGTAQPDIGDPVAVRPETAKDTLAIQVDNLALPMRGLDQFETAPWSTHAQSRDSSRHSVTKTVLDTLVPNAGRQPSMDTPRTPRDTQTLMPAQDRDLDVDGLRTPLDNQAHIMQRLPLEDTTAHPMGSQDRAQEEDNNPSMSITHSHRHSGMDVDHQLWAQHNQTSGTQ</sequence>
<proteinExistence type="predicted"/>
<feature type="region of interest" description="Disordered" evidence="1">
    <location>
        <begin position="127"/>
        <end position="155"/>
    </location>
</feature>
<dbReference type="AlphaFoldDB" id="A0AA40LEF9"/>
<dbReference type="Proteomes" id="UP001177744">
    <property type="component" value="Unassembled WGS sequence"/>
</dbReference>
<organism evidence="2 3">
    <name type="scientific">Cnephaeus nilssonii</name>
    <name type="common">Northern bat</name>
    <name type="synonym">Eptesicus nilssonii</name>
    <dbReference type="NCBI Taxonomy" id="3371016"/>
    <lineage>
        <taxon>Eukaryota</taxon>
        <taxon>Metazoa</taxon>
        <taxon>Chordata</taxon>
        <taxon>Craniata</taxon>
        <taxon>Vertebrata</taxon>
        <taxon>Euteleostomi</taxon>
        <taxon>Mammalia</taxon>
        <taxon>Eutheria</taxon>
        <taxon>Laurasiatheria</taxon>
        <taxon>Chiroptera</taxon>
        <taxon>Yangochiroptera</taxon>
        <taxon>Vespertilionidae</taxon>
        <taxon>Cnephaeus</taxon>
    </lineage>
</organism>
<accession>A0AA40LEF9</accession>
<protein>
    <submittedName>
        <fullName evidence="2">Uncharacterized protein</fullName>
    </submittedName>
</protein>
<evidence type="ECO:0000256" key="1">
    <source>
        <dbReference type="SAM" id="MobiDB-lite"/>
    </source>
</evidence>
<gene>
    <name evidence="2" type="ORF">QTO34_011195</name>
</gene>
<reference evidence="2" key="1">
    <citation type="submission" date="2023-06" db="EMBL/GenBank/DDBJ databases">
        <title>Reference genome for the Northern bat (Eptesicus nilssonii), a most northern bat species.</title>
        <authorList>
            <person name="Laine V.N."/>
            <person name="Pulliainen A.T."/>
            <person name="Lilley T.M."/>
        </authorList>
    </citation>
    <scope>NUCLEOTIDE SEQUENCE</scope>
    <source>
        <strain evidence="2">BLF_Eptnil</strain>
        <tissue evidence="2">Kidney</tissue>
    </source>
</reference>
<keyword evidence="3" id="KW-1185">Reference proteome</keyword>
<comment type="caution">
    <text evidence="2">The sequence shown here is derived from an EMBL/GenBank/DDBJ whole genome shotgun (WGS) entry which is preliminary data.</text>
</comment>